<evidence type="ECO:0000256" key="1">
    <source>
        <dbReference type="PROSITE-ProRule" id="PRU00464"/>
    </source>
</evidence>
<reference evidence="3 4" key="1">
    <citation type="submission" date="2016-10" db="EMBL/GenBank/DDBJ databases">
        <authorList>
            <person name="de Groot N.N."/>
        </authorList>
    </citation>
    <scope>NUCLEOTIDE SEQUENCE [LARGE SCALE GENOMIC DNA]</scope>
    <source>
        <strain evidence="3 4">DSM 16859</strain>
    </source>
</reference>
<feature type="domain" description="HIT" evidence="2">
    <location>
        <begin position="1"/>
        <end position="96"/>
    </location>
</feature>
<organism evidence="3 4">
    <name type="scientific">Propionibacterium cyclohexanicum</name>
    <dbReference type="NCBI Taxonomy" id="64702"/>
    <lineage>
        <taxon>Bacteria</taxon>
        <taxon>Bacillati</taxon>
        <taxon>Actinomycetota</taxon>
        <taxon>Actinomycetes</taxon>
        <taxon>Propionibacteriales</taxon>
        <taxon>Propionibacteriaceae</taxon>
        <taxon>Propionibacterium</taxon>
    </lineage>
</organism>
<name>A0A1H9QB61_9ACTN</name>
<dbReference type="Gene3D" id="3.30.428.10">
    <property type="entry name" value="HIT-like"/>
    <property type="match status" value="1"/>
</dbReference>
<keyword evidence="3" id="KW-0378">Hydrolase</keyword>
<dbReference type="InterPro" id="IPR011146">
    <property type="entry name" value="HIT-like"/>
</dbReference>
<dbReference type="InterPro" id="IPR036265">
    <property type="entry name" value="HIT-like_sf"/>
</dbReference>
<dbReference type="STRING" id="64702.SAMN05443377_1032"/>
<evidence type="ECO:0000313" key="3">
    <source>
        <dbReference type="EMBL" id="SER57766.1"/>
    </source>
</evidence>
<evidence type="ECO:0000259" key="2">
    <source>
        <dbReference type="PROSITE" id="PS51084"/>
    </source>
</evidence>
<accession>A0A1H9QB61</accession>
<evidence type="ECO:0000313" key="4">
    <source>
        <dbReference type="Proteomes" id="UP000198815"/>
    </source>
</evidence>
<gene>
    <name evidence="3" type="ORF">SAMN05443377_1032</name>
</gene>
<dbReference type="GO" id="GO:0016787">
    <property type="term" value="F:hydrolase activity"/>
    <property type="evidence" value="ECO:0007669"/>
    <property type="project" value="UniProtKB-KW"/>
</dbReference>
<dbReference type="PROSITE" id="PS51084">
    <property type="entry name" value="HIT_2"/>
    <property type="match status" value="1"/>
</dbReference>
<dbReference type="AlphaFoldDB" id="A0A1H9QB61"/>
<dbReference type="EMBL" id="FOGZ01000003">
    <property type="protein sequence ID" value="SER57766.1"/>
    <property type="molecule type" value="Genomic_DNA"/>
</dbReference>
<dbReference type="Proteomes" id="UP000198815">
    <property type="component" value="Unassembled WGS sequence"/>
</dbReference>
<protein>
    <submittedName>
        <fullName evidence="3">Diadenosine tetraphosphate (Ap4A) hydrolase</fullName>
    </submittedName>
</protein>
<dbReference type="SUPFAM" id="SSF54197">
    <property type="entry name" value="HIT-like"/>
    <property type="match status" value="1"/>
</dbReference>
<sequence length="135" mass="15419">MARMSTSFAVMGDTQFLPGYSLALVDRAGVGVLSDLPRAERLRYVDDVERLADAVEHACREHDEAFRRVNIEILGNSDPFLHAHVWPRYDWEPAELVRKPVWLYPASRWSDPRFAFSAVHLELRKQIARNLAASG</sequence>
<proteinExistence type="predicted"/>
<comment type="caution">
    <text evidence="1">Lacks conserved residue(s) required for the propagation of feature annotation.</text>
</comment>
<keyword evidence="4" id="KW-1185">Reference proteome</keyword>